<name>A0A815JTC0_ADIRI</name>
<accession>A0A815JTC0</accession>
<gene>
    <name evidence="2" type="ORF">EDS130_LOCUS35048</name>
    <name evidence="3" type="ORF">XAT740_LOCUS47286</name>
</gene>
<protein>
    <submittedName>
        <fullName evidence="2">Uncharacterized protein</fullName>
    </submittedName>
</protein>
<evidence type="ECO:0000256" key="1">
    <source>
        <dbReference type="SAM" id="MobiDB-lite"/>
    </source>
</evidence>
<dbReference type="OrthoDB" id="10043418at2759"/>
<dbReference type="EMBL" id="CAJNOR010006526">
    <property type="protein sequence ID" value="CAF1597487.1"/>
    <property type="molecule type" value="Genomic_DNA"/>
</dbReference>
<feature type="compositionally biased region" description="Basic residues" evidence="1">
    <location>
        <begin position="16"/>
        <end position="36"/>
    </location>
</feature>
<sequence>MVQTVAERAKRYREKLKRNQTKYNERKRKDRQRKALKNASMTTQEKDAYLHAHRQAQQRHRKKLKLNALNQVPSGSVYITKQTLSKAVKRVTRALPKNLAQQKQVLHHIGQGLGILPKPKLIRTQAQVPDSLADKVRNFYKLDSISWQAPGSVMKCVKQLKEKTPRYLCHVFVKRKQSKFFEYIKENADDGTVVCQVDYAENYTLQDQDQIQSAQWSKKQVSLFTAYAWFGGSGEEGHSFSFVSNSTTHDKFTVITCLEILVEEIVSMVPDVDQILFFSDGAASQFKNRYVVQHLTTMLNKLDIDITWNYFASSHGKGVVDSIGGILKRLVWLDVLAGSRCSSAKDFVAICRKKTTTITVGLIHQAQFDATRHLLEKTFKKTVGVPNIQKQHYIKALHQDVIEHSLYSTREEKYVFRF</sequence>
<evidence type="ECO:0000313" key="4">
    <source>
        <dbReference type="Proteomes" id="UP000663828"/>
    </source>
</evidence>
<dbReference type="EMBL" id="CAJNOJ010000302">
    <property type="protein sequence ID" value="CAF1383212.1"/>
    <property type="molecule type" value="Genomic_DNA"/>
</dbReference>
<evidence type="ECO:0000313" key="5">
    <source>
        <dbReference type="Proteomes" id="UP000663852"/>
    </source>
</evidence>
<keyword evidence="4" id="KW-1185">Reference proteome</keyword>
<organism evidence="2 5">
    <name type="scientific">Adineta ricciae</name>
    <name type="common">Rotifer</name>
    <dbReference type="NCBI Taxonomy" id="249248"/>
    <lineage>
        <taxon>Eukaryota</taxon>
        <taxon>Metazoa</taxon>
        <taxon>Spiralia</taxon>
        <taxon>Gnathifera</taxon>
        <taxon>Rotifera</taxon>
        <taxon>Eurotatoria</taxon>
        <taxon>Bdelloidea</taxon>
        <taxon>Adinetida</taxon>
        <taxon>Adinetidae</taxon>
        <taxon>Adineta</taxon>
    </lineage>
</organism>
<dbReference type="PANTHER" id="PTHR46601">
    <property type="entry name" value="ULP_PROTEASE DOMAIN-CONTAINING PROTEIN"/>
    <property type="match status" value="1"/>
</dbReference>
<evidence type="ECO:0000313" key="2">
    <source>
        <dbReference type="EMBL" id="CAF1383212.1"/>
    </source>
</evidence>
<evidence type="ECO:0000313" key="3">
    <source>
        <dbReference type="EMBL" id="CAF1597487.1"/>
    </source>
</evidence>
<dbReference type="Proteomes" id="UP000663828">
    <property type="component" value="Unassembled WGS sequence"/>
</dbReference>
<dbReference type="AlphaFoldDB" id="A0A815JTC0"/>
<comment type="caution">
    <text evidence="2">The sequence shown here is derived from an EMBL/GenBank/DDBJ whole genome shotgun (WGS) entry which is preliminary data.</text>
</comment>
<dbReference type="Proteomes" id="UP000663852">
    <property type="component" value="Unassembled WGS sequence"/>
</dbReference>
<reference evidence="2" key="1">
    <citation type="submission" date="2021-02" db="EMBL/GenBank/DDBJ databases">
        <authorList>
            <person name="Nowell W R."/>
        </authorList>
    </citation>
    <scope>NUCLEOTIDE SEQUENCE</scope>
</reference>
<feature type="region of interest" description="Disordered" evidence="1">
    <location>
        <begin position="16"/>
        <end position="44"/>
    </location>
</feature>
<proteinExistence type="predicted"/>
<dbReference type="PANTHER" id="PTHR46601:SF2">
    <property type="entry name" value="UBIQUITIN-LIKE PROTEASE FAMILY PROFILE DOMAIN-CONTAINING PROTEIN"/>
    <property type="match status" value="1"/>
</dbReference>